<comment type="caution">
    <text evidence="8">The sequence shown here is derived from an EMBL/GenBank/DDBJ whole genome shotgun (WGS) entry which is preliminary data.</text>
</comment>
<evidence type="ECO:0000256" key="6">
    <source>
        <dbReference type="HAMAP-Rule" id="MF_01872"/>
    </source>
</evidence>
<dbReference type="InterPro" id="IPR002052">
    <property type="entry name" value="DNA_methylase_N6_adenine_CS"/>
</dbReference>
<evidence type="ECO:0000256" key="3">
    <source>
        <dbReference type="ARBA" id="ARBA00022679"/>
    </source>
</evidence>
<comment type="similarity">
    <text evidence="6">Belongs to the methyltransferase superfamily. tRNA (adenine-N(6)-)-methyltransferase family.</text>
</comment>
<dbReference type="InterPro" id="IPR050210">
    <property type="entry name" value="tRNA_Adenine-N(6)_MTase"/>
</dbReference>
<keyword evidence="2 6" id="KW-0489">Methyltransferase</keyword>
<dbReference type="Gene3D" id="3.40.50.150">
    <property type="entry name" value="Vaccinia Virus protein VP39"/>
    <property type="match status" value="1"/>
</dbReference>
<comment type="function">
    <text evidence="6">Specifically methylates the adenine in position 37 of tRNA(1)(Val) (anticodon cmo5UAC).</text>
</comment>
<dbReference type="GO" id="GO:0008168">
    <property type="term" value="F:methyltransferase activity"/>
    <property type="evidence" value="ECO:0007669"/>
    <property type="project" value="UniProtKB-KW"/>
</dbReference>
<keyword evidence="4 6" id="KW-0949">S-adenosyl-L-methionine</keyword>
<evidence type="ECO:0000256" key="1">
    <source>
        <dbReference type="ARBA" id="ARBA00022490"/>
    </source>
</evidence>
<dbReference type="Pfam" id="PF05175">
    <property type="entry name" value="MTS"/>
    <property type="match status" value="1"/>
</dbReference>
<reference evidence="9" key="1">
    <citation type="journal article" date="2019" name="Int. J. Syst. Evol. Microbiol.">
        <title>The Global Catalogue of Microorganisms (GCM) 10K type strain sequencing project: providing services to taxonomists for standard genome sequencing and annotation.</title>
        <authorList>
            <consortium name="The Broad Institute Genomics Platform"/>
            <consortium name="The Broad Institute Genome Sequencing Center for Infectious Disease"/>
            <person name="Wu L."/>
            <person name="Ma J."/>
        </authorList>
    </citation>
    <scope>NUCLEOTIDE SEQUENCE [LARGE SCALE GENOMIC DNA]</scope>
    <source>
        <strain evidence="9">JCM 18326</strain>
    </source>
</reference>
<evidence type="ECO:0000256" key="4">
    <source>
        <dbReference type="ARBA" id="ARBA00022691"/>
    </source>
</evidence>
<keyword evidence="9" id="KW-1185">Reference proteome</keyword>
<dbReference type="PANTHER" id="PTHR47739:SF1">
    <property type="entry name" value="TRNA1(VAL) (ADENINE(37)-N6)-METHYLTRANSFERASE"/>
    <property type="match status" value="1"/>
</dbReference>
<evidence type="ECO:0000313" key="8">
    <source>
        <dbReference type="EMBL" id="GAA4848637.1"/>
    </source>
</evidence>
<dbReference type="HAMAP" id="MF_01872">
    <property type="entry name" value="tRNA_methyltr_YfiC"/>
    <property type="match status" value="1"/>
</dbReference>
<name>A0ABP9DL76_9BACT</name>
<proteinExistence type="inferred from homology"/>
<dbReference type="CDD" id="cd02440">
    <property type="entry name" value="AdoMet_MTases"/>
    <property type="match status" value="1"/>
</dbReference>
<dbReference type="PROSITE" id="PS00092">
    <property type="entry name" value="N6_MTASE"/>
    <property type="match status" value="1"/>
</dbReference>
<gene>
    <name evidence="8" type="ORF">GCM10023331_36710</name>
</gene>
<dbReference type="EC" id="2.1.1.223" evidence="6"/>
<dbReference type="RefSeq" id="WP_345374494.1">
    <property type="nucleotide sequence ID" value="NZ_BAABJX010000059.1"/>
</dbReference>
<keyword evidence="5 6" id="KW-0819">tRNA processing</keyword>
<dbReference type="GO" id="GO:0032259">
    <property type="term" value="P:methylation"/>
    <property type="evidence" value="ECO:0007669"/>
    <property type="project" value="UniProtKB-KW"/>
</dbReference>
<sequence>MGKVFKFKEFGISQDRCAMKIGTDGIVLGAWVLCGLERRILDVGTGTGLLSLMIAQRNPKAYLSALEIDTQAAEQAMENIAQSPFSDRIEVIPQALQQFEPIYLFDLIVSNPPFFSNSLKGPQEERNLARHTDTLPFEDLLAFAERFLTAEGRLCVILPVSEMPRLEEDMKQYSFYFQRICWIKHTEQHTVRRVILDLGRKQRVPEEEVLCLREEDGVSYSAAYKALTKDFHPFF</sequence>
<comment type="subcellular location">
    <subcellularLocation>
        <location evidence="6">Cytoplasm</location>
    </subcellularLocation>
</comment>
<protein>
    <recommendedName>
        <fullName evidence="6">tRNA1(Val) (adenine(37)-N6)-methyltransferase</fullName>
        <ecNumber evidence="6">2.1.1.223</ecNumber>
    </recommendedName>
    <alternativeName>
        <fullName evidence="6">tRNA m6A37 methyltransferase</fullName>
    </alternativeName>
</protein>
<dbReference type="EMBL" id="BAABJX010000059">
    <property type="protein sequence ID" value="GAA4848637.1"/>
    <property type="molecule type" value="Genomic_DNA"/>
</dbReference>
<keyword evidence="1 6" id="KW-0963">Cytoplasm</keyword>
<accession>A0ABP9DL76</accession>
<dbReference type="SUPFAM" id="SSF53335">
    <property type="entry name" value="S-adenosyl-L-methionine-dependent methyltransferases"/>
    <property type="match status" value="1"/>
</dbReference>
<dbReference type="Proteomes" id="UP001500298">
    <property type="component" value="Unassembled WGS sequence"/>
</dbReference>
<comment type="catalytic activity">
    <reaction evidence="6">
        <text>adenosine(37) in tRNA1(Val) + S-adenosyl-L-methionine = N(6)-methyladenosine(37) in tRNA1(Val) + S-adenosyl-L-homocysteine + H(+)</text>
        <dbReference type="Rhea" id="RHEA:43160"/>
        <dbReference type="Rhea" id="RHEA-COMP:10369"/>
        <dbReference type="Rhea" id="RHEA-COMP:10370"/>
        <dbReference type="ChEBI" id="CHEBI:15378"/>
        <dbReference type="ChEBI" id="CHEBI:57856"/>
        <dbReference type="ChEBI" id="CHEBI:59789"/>
        <dbReference type="ChEBI" id="CHEBI:74411"/>
        <dbReference type="ChEBI" id="CHEBI:74449"/>
        <dbReference type="EC" id="2.1.1.223"/>
    </reaction>
</comment>
<feature type="domain" description="Methyltransferase small" evidence="7">
    <location>
        <begin position="36"/>
        <end position="157"/>
    </location>
</feature>
<dbReference type="PANTHER" id="PTHR47739">
    <property type="entry name" value="TRNA1(VAL) (ADENINE(37)-N6)-METHYLTRANSFERASE"/>
    <property type="match status" value="1"/>
</dbReference>
<dbReference type="InterPro" id="IPR029063">
    <property type="entry name" value="SAM-dependent_MTases_sf"/>
</dbReference>
<evidence type="ECO:0000259" key="7">
    <source>
        <dbReference type="Pfam" id="PF05175"/>
    </source>
</evidence>
<organism evidence="8 9">
    <name type="scientific">Algivirga pacifica</name>
    <dbReference type="NCBI Taxonomy" id="1162670"/>
    <lineage>
        <taxon>Bacteria</taxon>
        <taxon>Pseudomonadati</taxon>
        <taxon>Bacteroidota</taxon>
        <taxon>Cytophagia</taxon>
        <taxon>Cytophagales</taxon>
        <taxon>Flammeovirgaceae</taxon>
        <taxon>Algivirga</taxon>
    </lineage>
</organism>
<dbReference type="InterPro" id="IPR007848">
    <property type="entry name" value="Small_mtfrase_dom"/>
</dbReference>
<keyword evidence="3 6" id="KW-0808">Transferase</keyword>
<dbReference type="PROSITE" id="PS01131">
    <property type="entry name" value="RRNA_A_DIMETH"/>
    <property type="match status" value="1"/>
</dbReference>
<dbReference type="InterPro" id="IPR022882">
    <property type="entry name" value="tRNA_adenine-N6_MeTrfase"/>
</dbReference>
<dbReference type="InterPro" id="IPR020596">
    <property type="entry name" value="rRNA_Ade_Mease_Trfase_CS"/>
</dbReference>
<evidence type="ECO:0000256" key="2">
    <source>
        <dbReference type="ARBA" id="ARBA00022603"/>
    </source>
</evidence>
<evidence type="ECO:0000313" key="9">
    <source>
        <dbReference type="Proteomes" id="UP001500298"/>
    </source>
</evidence>
<evidence type="ECO:0000256" key="5">
    <source>
        <dbReference type="ARBA" id="ARBA00022694"/>
    </source>
</evidence>